<keyword evidence="2" id="KW-0238">DNA-binding</keyword>
<dbReference type="RefSeq" id="WP_130451090.1">
    <property type="nucleotide sequence ID" value="NZ_SHLA01000001.1"/>
</dbReference>
<protein>
    <submittedName>
        <fullName evidence="5">GntR family transcriptional repressor for pyruvate dehydrogenase complex</fullName>
    </submittedName>
</protein>
<dbReference type="PROSITE" id="PS50949">
    <property type="entry name" value="HTH_GNTR"/>
    <property type="match status" value="1"/>
</dbReference>
<dbReference type="InterPro" id="IPR000524">
    <property type="entry name" value="Tscrpt_reg_HTH_GntR"/>
</dbReference>
<dbReference type="Proteomes" id="UP000292685">
    <property type="component" value="Unassembled WGS sequence"/>
</dbReference>
<accession>A0A4Q8AF81</accession>
<dbReference type="Gene3D" id="1.10.10.10">
    <property type="entry name" value="Winged helix-like DNA-binding domain superfamily/Winged helix DNA-binding domain"/>
    <property type="match status" value="1"/>
</dbReference>
<dbReference type="EMBL" id="SHLA01000001">
    <property type="protein sequence ID" value="RZU62511.1"/>
    <property type="molecule type" value="Genomic_DNA"/>
</dbReference>
<keyword evidence="1" id="KW-0805">Transcription regulation</keyword>
<evidence type="ECO:0000313" key="5">
    <source>
        <dbReference type="EMBL" id="RZU62511.1"/>
    </source>
</evidence>
<feature type="domain" description="HTH gntR-type" evidence="4">
    <location>
        <begin position="3"/>
        <end position="71"/>
    </location>
</feature>
<dbReference type="InterPro" id="IPR011711">
    <property type="entry name" value="GntR_C"/>
</dbReference>
<name>A0A4Q8AF81_9MICC</name>
<dbReference type="SUPFAM" id="SSF46785">
    <property type="entry name" value="Winged helix' DNA-binding domain"/>
    <property type="match status" value="1"/>
</dbReference>
<dbReference type="Pfam" id="PF07729">
    <property type="entry name" value="FCD"/>
    <property type="match status" value="1"/>
</dbReference>
<dbReference type="PANTHER" id="PTHR43537">
    <property type="entry name" value="TRANSCRIPTIONAL REGULATOR, GNTR FAMILY"/>
    <property type="match status" value="1"/>
</dbReference>
<organism evidence="5 6">
    <name type="scientific">Zhihengliuella halotolerans</name>
    <dbReference type="NCBI Taxonomy" id="370736"/>
    <lineage>
        <taxon>Bacteria</taxon>
        <taxon>Bacillati</taxon>
        <taxon>Actinomycetota</taxon>
        <taxon>Actinomycetes</taxon>
        <taxon>Micrococcales</taxon>
        <taxon>Micrococcaceae</taxon>
        <taxon>Zhihengliuella</taxon>
    </lineage>
</organism>
<dbReference type="Gene3D" id="1.20.120.530">
    <property type="entry name" value="GntR ligand-binding domain-like"/>
    <property type="match status" value="1"/>
</dbReference>
<dbReference type="PRINTS" id="PR00035">
    <property type="entry name" value="HTHGNTR"/>
</dbReference>
<dbReference type="InterPro" id="IPR036390">
    <property type="entry name" value="WH_DNA-bd_sf"/>
</dbReference>
<dbReference type="SMART" id="SM00895">
    <property type="entry name" value="FCD"/>
    <property type="match status" value="1"/>
</dbReference>
<dbReference type="CDD" id="cd07377">
    <property type="entry name" value="WHTH_GntR"/>
    <property type="match status" value="1"/>
</dbReference>
<dbReference type="InterPro" id="IPR036388">
    <property type="entry name" value="WH-like_DNA-bd_sf"/>
</dbReference>
<keyword evidence="6" id="KW-1185">Reference proteome</keyword>
<dbReference type="InterPro" id="IPR008920">
    <property type="entry name" value="TF_FadR/GntR_C"/>
</dbReference>
<gene>
    <name evidence="5" type="ORF">EV380_2108</name>
</gene>
<evidence type="ECO:0000256" key="3">
    <source>
        <dbReference type="ARBA" id="ARBA00023163"/>
    </source>
</evidence>
<evidence type="ECO:0000256" key="2">
    <source>
        <dbReference type="ARBA" id="ARBA00023125"/>
    </source>
</evidence>
<keyword evidence="3" id="KW-0804">Transcription</keyword>
<dbReference type="OrthoDB" id="3210131at2"/>
<comment type="caution">
    <text evidence="5">The sequence shown here is derived from an EMBL/GenBank/DDBJ whole genome shotgun (WGS) entry which is preliminary data.</text>
</comment>
<evidence type="ECO:0000256" key="1">
    <source>
        <dbReference type="ARBA" id="ARBA00023015"/>
    </source>
</evidence>
<sequence length="225" mass="23797">MVSSRTAELVAALRRRIVAGDVSPGERLPSESALRAEFSLSRSAVREAMTRLQAEGFVHTRRGAGSFALAPPPAPTTTLPPVRTLADRLALLEYRLAIEPEAAGLAAQRATRQDLNALADAVVSFEGAAEHPAEAVAHDFAFHRRIAAATGNVFLLDAVDKLGATMIAMPRVRLESSAVTAAAGEHRAVLDALRDGDSAGAAAAMRTHLTASKRRLKGEVGHTRR</sequence>
<dbReference type="PANTHER" id="PTHR43537:SF44">
    <property type="entry name" value="GNTR FAMILY REGULATORY PROTEIN"/>
    <property type="match status" value="1"/>
</dbReference>
<dbReference type="GO" id="GO:0003677">
    <property type="term" value="F:DNA binding"/>
    <property type="evidence" value="ECO:0007669"/>
    <property type="project" value="UniProtKB-KW"/>
</dbReference>
<dbReference type="SMART" id="SM00345">
    <property type="entry name" value="HTH_GNTR"/>
    <property type="match status" value="1"/>
</dbReference>
<dbReference type="SUPFAM" id="SSF48008">
    <property type="entry name" value="GntR ligand-binding domain-like"/>
    <property type="match status" value="1"/>
</dbReference>
<keyword evidence="5" id="KW-0670">Pyruvate</keyword>
<dbReference type="Pfam" id="PF00392">
    <property type="entry name" value="GntR"/>
    <property type="match status" value="1"/>
</dbReference>
<evidence type="ECO:0000259" key="4">
    <source>
        <dbReference type="PROSITE" id="PS50949"/>
    </source>
</evidence>
<reference evidence="5 6" key="1">
    <citation type="submission" date="2019-02" db="EMBL/GenBank/DDBJ databases">
        <title>Sequencing the genomes of 1000 actinobacteria strains.</title>
        <authorList>
            <person name="Klenk H.-P."/>
        </authorList>
    </citation>
    <scope>NUCLEOTIDE SEQUENCE [LARGE SCALE GENOMIC DNA]</scope>
    <source>
        <strain evidence="5 6">DSM 17364</strain>
    </source>
</reference>
<dbReference type="GO" id="GO:0003700">
    <property type="term" value="F:DNA-binding transcription factor activity"/>
    <property type="evidence" value="ECO:0007669"/>
    <property type="project" value="InterPro"/>
</dbReference>
<proteinExistence type="predicted"/>
<evidence type="ECO:0000313" key="6">
    <source>
        <dbReference type="Proteomes" id="UP000292685"/>
    </source>
</evidence>
<dbReference type="AlphaFoldDB" id="A0A4Q8AF81"/>